<proteinExistence type="predicted"/>
<name>D3FCQ0_CONWI</name>
<dbReference type="AlphaFoldDB" id="D3FCQ0"/>
<feature type="compositionally biased region" description="Polar residues" evidence="1">
    <location>
        <begin position="606"/>
        <end position="617"/>
    </location>
</feature>
<gene>
    <name evidence="2" type="ordered locus">Cwoe_1091</name>
</gene>
<accession>D3FCQ0</accession>
<dbReference type="RefSeq" id="WP_012932575.1">
    <property type="nucleotide sequence ID" value="NC_013739.1"/>
</dbReference>
<dbReference type="KEGG" id="cwo:Cwoe_1091"/>
<dbReference type="Proteomes" id="UP000008229">
    <property type="component" value="Chromosome"/>
</dbReference>
<dbReference type="STRING" id="469383.Cwoe_1091"/>
<dbReference type="HOGENOM" id="CLU_437255_0_0_11"/>
<evidence type="ECO:0000256" key="1">
    <source>
        <dbReference type="SAM" id="MobiDB-lite"/>
    </source>
</evidence>
<reference evidence="3" key="2">
    <citation type="submission" date="2010-01" db="EMBL/GenBank/DDBJ databases">
        <title>The complete genome of Conexibacter woesei DSM 14684.</title>
        <authorList>
            <consortium name="US DOE Joint Genome Institute (JGI-PGF)"/>
            <person name="Lucas S."/>
            <person name="Copeland A."/>
            <person name="Lapidus A."/>
            <person name="Glavina del Rio T."/>
            <person name="Dalin E."/>
            <person name="Tice H."/>
            <person name="Bruce D."/>
            <person name="Goodwin L."/>
            <person name="Pitluck S."/>
            <person name="Kyrpides N."/>
            <person name="Mavromatis K."/>
            <person name="Ivanova N."/>
            <person name="Mikhailova N."/>
            <person name="Chertkov O."/>
            <person name="Brettin T."/>
            <person name="Detter J.C."/>
            <person name="Han C."/>
            <person name="Larimer F."/>
            <person name="Land M."/>
            <person name="Hauser L."/>
            <person name="Markowitz V."/>
            <person name="Cheng J.-F."/>
            <person name="Hugenholtz P."/>
            <person name="Woyke T."/>
            <person name="Wu D."/>
            <person name="Pukall R."/>
            <person name="Steenblock K."/>
            <person name="Schneider S."/>
            <person name="Klenk H.-P."/>
            <person name="Eisen J.A."/>
        </authorList>
    </citation>
    <scope>NUCLEOTIDE SEQUENCE [LARGE SCALE GENOMIC DNA]</scope>
    <source>
        <strain evidence="3">DSM 14684 / CIP 108061 / JCM 11494 / NBRC 100937 / ID131577</strain>
    </source>
</reference>
<keyword evidence="3" id="KW-1185">Reference proteome</keyword>
<dbReference type="OrthoDB" id="3255669at2"/>
<dbReference type="EMBL" id="CP001854">
    <property type="protein sequence ID" value="ADB49523.1"/>
    <property type="molecule type" value="Genomic_DNA"/>
</dbReference>
<evidence type="ECO:0000313" key="3">
    <source>
        <dbReference type="Proteomes" id="UP000008229"/>
    </source>
</evidence>
<sequence>MATTTVAVRRSMTAREFLTTSEGQALLAQPGTQFFGSIGSILDMIDMIEKLIGSGGSMPGIDLEELLADYERMLRELLDGQRGIRDGIDRIGRDIGGIDTDLDELKDLIERANAGDEAAMQLLRQILYEQRKYAEELKRQLAGIGNQLDHMWADMGAWFGQTLHGLDGLSRAMALVLHRLAAIEAMLRAVLAELAELHDRVDWIAVVGMTSEAEMRIGHHSVAMLEVHVTPEEPATDSANGDEPEPPRLAVDSDELRRWAQSAADENDGLPFALYALHRALVGDTVLGKPMMDVFCRLLAHDRRATYLDAGSYYTKLAATQAQGVAMLGKARQVLSLPSADLASLLQERFVAQTAAVKASLEEVYGTSEWNNFNPLDPMAGTALRYADITTEEKPTRYFVVRDNREVLSSMSLEPVGGAGGFYVGTPVPGTWSVDPDSVEKRTAFADGRAYASNAEFFMRTGGLVGRAYSHHMRCYSHPYIFEPEYALVGLKFSTVEKALLCEPLVARYDPETGTTSFDGRSGGIWKATSDAELRPVELWFGETTTEPVPTTALKTRRYARSPSEISPKIIRGFRFFFEQRALGPHRAHETWAAFGYLDGNFEEQTMIPNDPPSTDLTYEPVRLP</sequence>
<protein>
    <submittedName>
        <fullName evidence="2">Uncharacterized protein</fullName>
    </submittedName>
</protein>
<reference evidence="2 3" key="1">
    <citation type="journal article" date="2010" name="Stand. Genomic Sci.">
        <title>Complete genome sequence of Conexibacter woesei type strain (ID131577).</title>
        <authorList>
            <person name="Pukall R."/>
            <person name="Lapidus A."/>
            <person name="Glavina Del Rio T."/>
            <person name="Copeland A."/>
            <person name="Tice H."/>
            <person name="Cheng J.-F."/>
            <person name="Lucas S."/>
            <person name="Chen F."/>
            <person name="Nolan M."/>
            <person name="Bruce D."/>
            <person name="Goodwin L."/>
            <person name="Pitluck S."/>
            <person name="Mavromatis K."/>
            <person name="Ivanova N."/>
            <person name="Ovchinnikova G."/>
            <person name="Pati A."/>
            <person name="Chen A."/>
            <person name="Palaniappan K."/>
            <person name="Land M."/>
            <person name="Hauser L."/>
            <person name="Chang Y.-J."/>
            <person name="Jeffries C.D."/>
            <person name="Chain P."/>
            <person name="Meincke L."/>
            <person name="Sims D."/>
            <person name="Brettin T."/>
            <person name="Detter J.C."/>
            <person name="Rohde M."/>
            <person name="Goeker M."/>
            <person name="Bristow J."/>
            <person name="Eisen J.A."/>
            <person name="Markowitz V."/>
            <person name="Kyrpides N.C."/>
            <person name="Klenk H.-P."/>
            <person name="Hugenholtz P."/>
        </authorList>
    </citation>
    <scope>NUCLEOTIDE SEQUENCE [LARGE SCALE GENOMIC DNA]</scope>
    <source>
        <strain evidence="3">DSM 14684 / CIP 108061 / JCM 11494 / NBRC 100937 / ID131577</strain>
    </source>
</reference>
<organism evidence="2 3">
    <name type="scientific">Conexibacter woesei (strain DSM 14684 / CCUG 47730 / CIP 108061 / JCM 11494 / NBRC 100937 / ID131577)</name>
    <dbReference type="NCBI Taxonomy" id="469383"/>
    <lineage>
        <taxon>Bacteria</taxon>
        <taxon>Bacillati</taxon>
        <taxon>Actinomycetota</taxon>
        <taxon>Thermoleophilia</taxon>
        <taxon>Solirubrobacterales</taxon>
        <taxon>Conexibacteraceae</taxon>
        <taxon>Conexibacter</taxon>
    </lineage>
</organism>
<evidence type="ECO:0000313" key="2">
    <source>
        <dbReference type="EMBL" id="ADB49523.1"/>
    </source>
</evidence>
<feature type="region of interest" description="Disordered" evidence="1">
    <location>
        <begin position="606"/>
        <end position="625"/>
    </location>
</feature>
<dbReference type="eggNOG" id="ENOG5033TPK">
    <property type="taxonomic scope" value="Bacteria"/>
</dbReference>